<keyword evidence="1" id="KW-1133">Transmembrane helix</keyword>
<reference evidence="2" key="2">
    <citation type="journal article" date="2015" name="Data Brief">
        <title>Shoot transcriptome of the giant reed, Arundo donax.</title>
        <authorList>
            <person name="Barrero R.A."/>
            <person name="Guerrero F.D."/>
            <person name="Moolhuijzen P."/>
            <person name="Goolsby J.A."/>
            <person name="Tidwell J."/>
            <person name="Bellgard S.E."/>
            <person name="Bellgard M.I."/>
        </authorList>
    </citation>
    <scope>NUCLEOTIDE SEQUENCE</scope>
    <source>
        <tissue evidence="2">Shoot tissue taken approximately 20 cm above the soil surface</tissue>
    </source>
</reference>
<reference evidence="2" key="1">
    <citation type="submission" date="2014-09" db="EMBL/GenBank/DDBJ databases">
        <authorList>
            <person name="Magalhaes I.L.F."/>
            <person name="Oliveira U."/>
            <person name="Santos F.R."/>
            <person name="Vidigal T.H.D.A."/>
            <person name="Brescovit A.D."/>
            <person name="Santos A.J."/>
        </authorList>
    </citation>
    <scope>NUCLEOTIDE SEQUENCE</scope>
    <source>
        <tissue evidence="2">Shoot tissue taken approximately 20 cm above the soil surface</tissue>
    </source>
</reference>
<sequence length="36" mass="3996">MRGLAVWPNGLFQLGEALLVFVVGVVVGVEMERRRP</sequence>
<proteinExistence type="predicted"/>
<accession>A0A0A9F8H8</accession>
<dbReference type="AlphaFoldDB" id="A0A0A9F8H8"/>
<keyword evidence="1" id="KW-0812">Transmembrane</keyword>
<organism evidence="2">
    <name type="scientific">Arundo donax</name>
    <name type="common">Giant reed</name>
    <name type="synonym">Donax arundinaceus</name>
    <dbReference type="NCBI Taxonomy" id="35708"/>
    <lineage>
        <taxon>Eukaryota</taxon>
        <taxon>Viridiplantae</taxon>
        <taxon>Streptophyta</taxon>
        <taxon>Embryophyta</taxon>
        <taxon>Tracheophyta</taxon>
        <taxon>Spermatophyta</taxon>
        <taxon>Magnoliopsida</taxon>
        <taxon>Liliopsida</taxon>
        <taxon>Poales</taxon>
        <taxon>Poaceae</taxon>
        <taxon>PACMAD clade</taxon>
        <taxon>Arundinoideae</taxon>
        <taxon>Arundineae</taxon>
        <taxon>Arundo</taxon>
    </lineage>
</organism>
<name>A0A0A9F8H8_ARUDO</name>
<feature type="transmembrane region" description="Helical" evidence="1">
    <location>
        <begin position="12"/>
        <end position="29"/>
    </location>
</feature>
<protein>
    <submittedName>
        <fullName evidence="2">Uncharacterized protein</fullName>
    </submittedName>
</protein>
<evidence type="ECO:0000256" key="1">
    <source>
        <dbReference type="SAM" id="Phobius"/>
    </source>
</evidence>
<keyword evidence="1" id="KW-0472">Membrane</keyword>
<dbReference type="EMBL" id="GBRH01188531">
    <property type="protein sequence ID" value="JAE09365.1"/>
    <property type="molecule type" value="Transcribed_RNA"/>
</dbReference>
<evidence type="ECO:0000313" key="2">
    <source>
        <dbReference type="EMBL" id="JAE09365.1"/>
    </source>
</evidence>